<dbReference type="Proteomes" id="UP000236370">
    <property type="component" value="Unassembled WGS sequence"/>
</dbReference>
<protein>
    <submittedName>
        <fullName evidence="2">HP1BP3 isoform 12</fullName>
    </submittedName>
</protein>
<evidence type="ECO:0000256" key="1">
    <source>
        <dbReference type="SAM" id="MobiDB-lite"/>
    </source>
</evidence>
<evidence type="ECO:0000313" key="2">
    <source>
        <dbReference type="EMBL" id="PNI33548.1"/>
    </source>
</evidence>
<organism evidence="2 3">
    <name type="scientific">Pan troglodytes</name>
    <name type="common">Chimpanzee</name>
    <dbReference type="NCBI Taxonomy" id="9598"/>
    <lineage>
        <taxon>Eukaryota</taxon>
        <taxon>Metazoa</taxon>
        <taxon>Chordata</taxon>
        <taxon>Craniata</taxon>
        <taxon>Vertebrata</taxon>
        <taxon>Euteleostomi</taxon>
        <taxon>Mammalia</taxon>
        <taxon>Eutheria</taxon>
        <taxon>Euarchontoglires</taxon>
        <taxon>Primates</taxon>
        <taxon>Haplorrhini</taxon>
        <taxon>Catarrhini</taxon>
        <taxon>Hominidae</taxon>
        <taxon>Pan</taxon>
    </lineage>
</organism>
<comment type="caution">
    <text evidence="2">The sequence shown here is derived from an EMBL/GenBank/DDBJ whole genome shotgun (WGS) entry which is preliminary data.</text>
</comment>
<feature type="region of interest" description="Disordered" evidence="1">
    <location>
        <begin position="1"/>
        <end position="40"/>
    </location>
</feature>
<feature type="non-terminal residue" evidence="2">
    <location>
        <position position="40"/>
    </location>
</feature>
<reference evidence="2 3" key="1">
    <citation type="submission" date="2017-12" db="EMBL/GenBank/DDBJ databases">
        <title>High-resolution comparative analysis of great ape genomes.</title>
        <authorList>
            <person name="Pollen A."/>
            <person name="Hastie A."/>
            <person name="Hormozdiari F."/>
            <person name="Dougherty M."/>
            <person name="Liu R."/>
            <person name="Chaisson M."/>
            <person name="Hoppe E."/>
            <person name="Hill C."/>
            <person name="Pang A."/>
            <person name="Hillier L."/>
            <person name="Baker C."/>
            <person name="Armstrong J."/>
            <person name="Shendure J."/>
            <person name="Paten B."/>
            <person name="Wilson R."/>
            <person name="Chao H."/>
            <person name="Schneider V."/>
            <person name="Ventura M."/>
            <person name="Kronenberg Z."/>
            <person name="Murali S."/>
            <person name="Gordon D."/>
            <person name="Cantsilieris S."/>
            <person name="Munson K."/>
            <person name="Nelson B."/>
            <person name="Raja A."/>
            <person name="Underwood J."/>
            <person name="Diekhans M."/>
            <person name="Fiddes I."/>
            <person name="Haussler D."/>
            <person name="Eichler E."/>
        </authorList>
    </citation>
    <scope>NUCLEOTIDE SEQUENCE [LARGE SCALE GENOMIC DNA]</scope>
    <source>
        <strain evidence="2">Yerkes chimp pedigree #C0471</strain>
    </source>
</reference>
<evidence type="ECO:0000313" key="3">
    <source>
        <dbReference type="Proteomes" id="UP000236370"/>
    </source>
</evidence>
<dbReference type="AlphaFoldDB" id="A0A2J8KEU9"/>
<name>A0A2J8KEU9_PANTR</name>
<dbReference type="EMBL" id="NBAG03000373">
    <property type="protein sequence ID" value="PNI33548.1"/>
    <property type="molecule type" value="Genomic_DNA"/>
</dbReference>
<sequence length="40" mass="4442">MPIRRTVNSTRETPPKSKLAEGEEEKPEPDISSEESVSTV</sequence>
<dbReference type="SMR" id="A0A2J8KEU9"/>
<gene>
    <name evidence="2" type="ORF">CK820_G0039369</name>
</gene>
<feature type="compositionally biased region" description="Acidic residues" evidence="1">
    <location>
        <begin position="22"/>
        <end position="33"/>
    </location>
</feature>
<proteinExistence type="predicted"/>
<accession>A0A2J8KEU9</accession>
<feature type="compositionally biased region" description="Polar residues" evidence="1">
    <location>
        <begin position="1"/>
        <end position="12"/>
    </location>
</feature>